<feature type="site" description="Important for autoinhibition of adenylyltransferase activity" evidence="3">
    <location>
        <position position="51"/>
    </location>
</feature>
<accession>A0A224X7W4</accession>
<dbReference type="Pfam" id="PF02661">
    <property type="entry name" value="Fic"/>
    <property type="match status" value="1"/>
</dbReference>
<name>A0A224X7W4_9LACT</name>
<keyword evidence="2" id="KW-0547">Nucleotide-binding</keyword>
<dbReference type="InterPro" id="IPR003812">
    <property type="entry name" value="Fido"/>
</dbReference>
<dbReference type="PANTHER" id="PTHR13504:SF38">
    <property type="entry name" value="FIDO DOMAIN-CONTAINING PROTEIN"/>
    <property type="match status" value="1"/>
</dbReference>
<evidence type="ECO:0000256" key="2">
    <source>
        <dbReference type="PIRSR" id="PIRSR640198-2"/>
    </source>
</evidence>
<keyword evidence="2" id="KW-0067">ATP-binding</keyword>
<evidence type="ECO:0000259" key="4">
    <source>
        <dbReference type="PROSITE" id="PS51459"/>
    </source>
</evidence>
<protein>
    <recommendedName>
        <fullName evidence="4">Fido domain-containing protein</fullName>
    </recommendedName>
</protein>
<evidence type="ECO:0000313" key="5">
    <source>
        <dbReference type="EMBL" id="GAX48506.1"/>
    </source>
</evidence>
<dbReference type="RefSeq" id="WP_094785520.1">
    <property type="nucleotide sequence ID" value="NZ_BEDT01000014.1"/>
</dbReference>
<dbReference type="AlphaFoldDB" id="A0A224X7W4"/>
<feature type="binding site" evidence="2">
    <location>
        <begin position="179"/>
        <end position="186"/>
    </location>
    <ligand>
        <name>ATP</name>
        <dbReference type="ChEBI" id="CHEBI:30616"/>
    </ligand>
</feature>
<feature type="binding site" evidence="2">
    <location>
        <begin position="216"/>
        <end position="217"/>
    </location>
    <ligand>
        <name>ATP</name>
        <dbReference type="ChEBI" id="CHEBI:30616"/>
    </ligand>
</feature>
<dbReference type="GO" id="GO:0005524">
    <property type="term" value="F:ATP binding"/>
    <property type="evidence" value="ECO:0007669"/>
    <property type="project" value="UniProtKB-KW"/>
</dbReference>
<evidence type="ECO:0000256" key="1">
    <source>
        <dbReference type="PIRSR" id="PIRSR640198-1"/>
    </source>
</evidence>
<dbReference type="InterPro" id="IPR036388">
    <property type="entry name" value="WH-like_DNA-bd_sf"/>
</dbReference>
<keyword evidence="6" id="KW-1185">Reference proteome</keyword>
<sequence>MKPPFSINNNMLNKIVEISKAVGNLEFQIERNLKLRKENRIKSIHSSLAIENNSLTVEQITDIIDGKRVLGNPKEIREVKNAYDAYEEILTLNPYKQSDFLKAHGLLTNGIINASGQYRPKDVGIYDSAGNLIHMGARPQFITNLMSDLFDWGANDDTPELIKSCVFHYEIETIHPFEDGNGRMGRLWQTVILANWHSIFAWIPIETIIYENQQAYYDALAIADSQNDSSGFIEFMLSIILETLIAYKTSDNLSDKTSEELPTELSGVELQVYLLIKKYLIDHDTINTAVATKLLGKSAPTVRKHLSSLVSLGFFEAHGSNKNRTYSLKK</sequence>
<evidence type="ECO:0000256" key="3">
    <source>
        <dbReference type="PIRSR" id="PIRSR640198-3"/>
    </source>
</evidence>
<organism evidence="5 6">
    <name type="scientific">Pseudolactococcus reticulitermitis</name>
    <dbReference type="NCBI Taxonomy" id="2025039"/>
    <lineage>
        <taxon>Bacteria</taxon>
        <taxon>Bacillati</taxon>
        <taxon>Bacillota</taxon>
        <taxon>Bacilli</taxon>
        <taxon>Lactobacillales</taxon>
        <taxon>Streptococcaceae</taxon>
        <taxon>Pseudolactococcus</taxon>
    </lineage>
</organism>
<comment type="caution">
    <text evidence="5">The sequence shown here is derived from an EMBL/GenBank/DDBJ whole genome shotgun (WGS) entry which is preliminary data.</text>
</comment>
<dbReference type="InterPro" id="IPR036597">
    <property type="entry name" value="Fido-like_dom_sf"/>
</dbReference>
<dbReference type="InterPro" id="IPR040198">
    <property type="entry name" value="Fido_containing"/>
</dbReference>
<dbReference type="OrthoDB" id="9813719at2"/>
<feature type="active site" evidence="1">
    <location>
        <position position="175"/>
    </location>
</feature>
<gene>
    <name evidence="5" type="ORF">RsY01_2135</name>
</gene>
<dbReference type="Gene3D" id="1.10.10.10">
    <property type="entry name" value="Winged helix-like DNA-binding domain superfamily/Winged helix DNA-binding domain"/>
    <property type="match status" value="1"/>
</dbReference>
<dbReference type="Proteomes" id="UP000218689">
    <property type="component" value="Unassembled WGS sequence"/>
</dbReference>
<dbReference type="PANTHER" id="PTHR13504">
    <property type="entry name" value="FIDO DOMAIN-CONTAINING PROTEIN DDB_G0283145"/>
    <property type="match status" value="1"/>
</dbReference>
<dbReference type="EMBL" id="BEDT01000014">
    <property type="protein sequence ID" value="GAX48506.1"/>
    <property type="molecule type" value="Genomic_DNA"/>
</dbReference>
<proteinExistence type="predicted"/>
<dbReference type="SUPFAM" id="SSF140931">
    <property type="entry name" value="Fic-like"/>
    <property type="match status" value="1"/>
</dbReference>
<evidence type="ECO:0000313" key="6">
    <source>
        <dbReference type="Proteomes" id="UP000218689"/>
    </source>
</evidence>
<dbReference type="Gene3D" id="1.10.3290.10">
    <property type="entry name" value="Fido-like domain"/>
    <property type="match status" value="1"/>
</dbReference>
<dbReference type="PROSITE" id="PS51459">
    <property type="entry name" value="FIDO"/>
    <property type="match status" value="1"/>
</dbReference>
<reference evidence="6" key="1">
    <citation type="submission" date="2017-08" db="EMBL/GenBank/DDBJ databases">
        <title>Draft genome sequence of Lactococcus sp. strain Rs-Y01, isolated from the gut of the lower termite Reticulitermes speratus.</title>
        <authorList>
            <person name="Ohkuma M."/>
            <person name="Yuki M."/>
        </authorList>
    </citation>
    <scope>NUCLEOTIDE SEQUENCE [LARGE SCALE GENOMIC DNA]</scope>
    <source>
        <strain evidence="6">Rs-Y01</strain>
    </source>
</reference>
<feature type="domain" description="Fido" evidence="4">
    <location>
        <begin position="95"/>
        <end position="238"/>
    </location>
</feature>